<evidence type="ECO:0000256" key="4">
    <source>
        <dbReference type="ARBA" id="ARBA00023136"/>
    </source>
</evidence>
<dbReference type="SMR" id="A0A5M7BR59"/>
<keyword evidence="5" id="KW-0808">Transferase</keyword>
<dbReference type="PANTHER" id="PTHR42723">
    <property type="entry name" value="CHLOROPHYLL SYNTHASE"/>
    <property type="match status" value="1"/>
</dbReference>
<name>A0A5M7BR59_SACHI</name>
<evidence type="ECO:0000256" key="3">
    <source>
        <dbReference type="ARBA" id="ARBA00022989"/>
    </source>
</evidence>
<dbReference type="EMBL" id="VWPH01000010">
    <property type="protein sequence ID" value="KAA5830628.1"/>
    <property type="molecule type" value="Genomic_DNA"/>
</dbReference>
<comment type="caution">
    <text evidence="5">The sequence shown here is derived from an EMBL/GenBank/DDBJ whole genome shotgun (WGS) entry which is preliminary data.</text>
</comment>
<organism evidence="5 6">
    <name type="scientific">Saccharopolyspora hirsuta</name>
    <dbReference type="NCBI Taxonomy" id="1837"/>
    <lineage>
        <taxon>Bacteria</taxon>
        <taxon>Bacillati</taxon>
        <taxon>Actinomycetota</taxon>
        <taxon>Actinomycetes</taxon>
        <taxon>Pseudonocardiales</taxon>
        <taxon>Pseudonocardiaceae</taxon>
        <taxon>Saccharopolyspora</taxon>
    </lineage>
</organism>
<accession>A0A5M7BR59</accession>
<dbReference type="PANTHER" id="PTHR42723:SF1">
    <property type="entry name" value="CHLOROPHYLL SYNTHASE, CHLOROPLASTIC"/>
    <property type="match status" value="1"/>
</dbReference>
<comment type="subcellular location">
    <subcellularLocation>
        <location evidence="1">Membrane</location>
        <topology evidence="1">Multi-pass membrane protein</topology>
    </subcellularLocation>
</comment>
<dbReference type="GO" id="GO:0016020">
    <property type="term" value="C:membrane"/>
    <property type="evidence" value="ECO:0007669"/>
    <property type="project" value="UniProtKB-SubCell"/>
</dbReference>
<keyword evidence="6" id="KW-1185">Reference proteome</keyword>
<evidence type="ECO:0000256" key="1">
    <source>
        <dbReference type="ARBA" id="ARBA00004141"/>
    </source>
</evidence>
<protein>
    <submittedName>
        <fullName evidence="5">4-hydroxybenzoate polyprenyltransferase</fullName>
    </submittedName>
</protein>
<dbReference type="Gene3D" id="1.10.357.140">
    <property type="entry name" value="UbiA prenyltransferase"/>
    <property type="match status" value="1"/>
</dbReference>
<dbReference type="NCBIfam" id="NF045897">
    <property type="entry name" value="SCO3242_trans"/>
    <property type="match status" value="1"/>
</dbReference>
<dbReference type="InterPro" id="IPR050475">
    <property type="entry name" value="Prenyltransferase_related"/>
</dbReference>
<dbReference type="InterPro" id="IPR044878">
    <property type="entry name" value="UbiA_sf"/>
</dbReference>
<dbReference type="OrthoDB" id="2908954at2"/>
<dbReference type="Pfam" id="PF01040">
    <property type="entry name" value="UbiA"/>
    <property type="match status" value="1"/>
</dbReference>
<dbReference type="GO" id="GO:0016765">
    <property type="term" value="F:transferase activity, transferring alkyl or aryl (other than methyl) groups"/>
    <property type="evidence" value="ECO:0007669"/>
    <property type="project" value="InterPro"/>
</dbReference>
<proteinExistence type="predicted"/>
<reference evidence="5 6" key="1">
    <citation type="submission" date="2019-09" db="EMBL/GenBank/DDBJ databases">
        <title>Draft genome sequence of the thermophilic Saccharopolyspora hirsuta VKM Ac-666T.</title>
        <authorList>
            <person name="Lobastova T.G."/>
            <person name="Fokina V."/>
            <person name="Bragin E.Y."/>
            <person name="Shtratnikova V.Y."/>
            <person name="Starodumova I.P."/>
            <person name="Tarlachkov S.V."/>
            <person name="Donova M.V."/>
        </authorList>
    </citation>
    <scope>NUCLEOTIDE SEQUENCE [LARGE SCALE GENOMIC DNA]</scope>
    <source>
        <strain evidence="5 6">VKM Ac-666</strain>
    </source>
</reference>
<keyword evidence="3" id="KW-1133">Transmembrane helix</keyword>
<dbReference type="AlphaFoldDB" id="A0A5M7BR59"/>
<keyword evidence="2" id="KW-0812">Transmembrane</keyword>
<evidence type="ECO:0000313" key="6">
    <source>
        <dbReference type="Proteomes" id="UP000323946"/>
    </source>
</evidence>
<sequence length="280" mass="27583">MNRWLRLVRAPAALTVLGDAIAGAAASGAPWRPRTILLPLSSAAFYWAGMALNDWADRDLDAVERPERPIPAGEIAPNRALAAGAGLTAAGLALAAAGGGRSALPAAATLAGCIWTYDLVLRSTPLAPLGMAACRGLDVLLGANGPNKHAARGTAGLVAAHACSVTIGSAGEVRGAGRGTAAATLGLTAAVTGAVTTGRRRNPAATFAAVGYALNVGARQAAALATPTAEAFRAATAAGIHGTIALQSALIARSGAPKLAAAVAALQGLASRFGKKVPVT</sequence>
<evidence type="ECO:0000313" key="5">
    <source>
        <dbReference type="EMBL" id="KAA5830628.1"/>
    </source>
</evidence>
<dbReference type="Proteomes" id="UP000323946">
    <property type="component" value="Unassembled WGS sequence"/>
</dbReference>
<keyword evidence="4" id="KW-0472">Membrane</keyword>
<dbReference type="RefSeq" id="WP_150068727.1">
    <property type="nucleotide sequence ID" value="NZ_VWPH01000010.1"/>
</dbReference>
<gene>
    <name evidence="5" type="ORF">F1721_22500</name>
</gene>
<evidence type="ECO:0000256" key="2">
    <source>
        <dbReference type="ARBA" id="ARBA00022692"/>
    </source>
</evidence>
<dbReference type="InterPro" id="IPR000537">
    <property type="entry name" value="UbiA_prenyltransferase"/>
</dbReference>